<dbReference type="STRING" id="61819.ENSACIP00000024319"/>
<evidence type="ECO:0000313" key="1">
    <source>
        <dbReference type="Ensembl" id="ENSACIP00000024319.1"/>
    </source>
</evidence>
<evidence type="ECO:0000313" key="2">
    <source>
        <dbReference type="Proteomes" id="UP000261340"/>
    </source>
</evidence>
<dbReference type="Ensembl" id="ENSACIT00000024962.1">
    <property type="protein sequence ID" value="ENSACIP00000024319.1"/>
    <property type="gene ID" value="ENSACIG00000018890.1"/>
</dbReference>
<reference evidence="1" key="2">
    <citation type="submission" date="2025-09" db="UniProtKB">
        <authorList>
            <consortium name="Ensembl"/>
        </authorList>
    </citation>
    <scope>IDENTIFICATION</scope>
</reference>
<proteinExistence type="predicted"/>
<protein>
    <submittedName>
        <fullName evidence="1">Uncharacterized protein</fullName>
    </submittedName>
</protein>
<dbReference type="Proteomes" id="UP000261340">
    <property type="component" value="Unplaced"/>
</dbReference>
<dbReference type="AlphaFoldDB" id="A0A3Q0SHF7"/>
<dbReference type="OMA" id="CYSEDQQ"/>
<dbReference type="GeneTree" id="ENSGT00940000169573"/>
<name>A0A3Q0SHF7_AMPCI</name>
<sequence>MRLFGIYQVRSRARVWRGFSGPAHKFVSFHPNTNIPEYEYLDVNTKPFHVGSFRKEWLSRLKPNEYSYEEGDEDEFNAKFAKEMGVGAETMAELKAVCSVDSLRCHPEDQQPDTELVPPDVTLRTLVYDLYSLNTNYESVKYSSVA</sequence>
<accession>A0A3Q0SHF7</accession>
<organism evidence="1 2">
    <name type="scientific">Amphilophus citrinellus</name>
    <name type="common">Midas cichlid</name>
    <name type="synonym">Cichlasoma citrinellum</name>
    <dbReference type="NCBI Taxonomy" id="61819"/>
    <lineage>
        <taxon>Eukaryota</taxon>
        <taxon>Metazoa</taxon>
        <taxon>Chordata</taxon>
        <taxon>Craniata</taxon>
        <taxon>Vertebrata</taxon>
        <taxon>Euteleostomi</taxon>
        <taxon>Actinopterygii</taxon>
        <taxon>Neopterygii</taxon>
        <taxon>Teleostei</taxon>
        <taxon>Neoteleostei</taxon>
        <taxon>Acanthomorphata</taxon>
        <taxon>Ovalentaria</taxon>
        <taxon>Cichlomorphae</taxon>
        <taxon>Cichliformes</taxon>
        <taxon>Cichlidae</taxon>
        <taxon>New World cichlids</taxon>
        <taxon>Cichlasomatinae</taxon>
        <taxon>Heroini</taxon>
        <taxon>Amphilophus</taxon>
    </lineage>
</organism>
<keyword evidence="2" id="KW-1185">Reference proteome</keyword>
<reference evidence="1" key="1">
    <citation type="submission" date="2025-08" db="UniProtKB">
        <authorList>
            <consortium name="Ensembl"/>
        </authorList>
    </citation>
    <scope>IDENTIFICATION</scope>
</reference>